<feature type="transmembrane region" description="Helical" evidence="1">
    <location>
        <begin position="146"/>
        <end position="165"/>
    </location>
</feature>
<dbReference type="Proteomes" id="UP001216558">
    <property type="component" value="Unassembled WGS sequence"/>
</dbReference>
<keyword evidence="1" id="KW-0812">Transmembrane</keyword>
<name>A0ABT5JNU8_9SPHN</name>
<keyword evidence="1" id="KW-1133">Transmembrane helix</keyword>
<organism evidence="2 3">
    <name type="scientific">Erythrobacter fulvus</name>
    <dbReference type="NCBI Taxonomy" id="2987523"/>
    <lineage>
        <taxon>Bacteria</taxon>
        <taxon>Pseudomonadati</taxon>
        <taxon>Pseudomonadota</taxon>
        <taxon>Alphaproteobacteria</taxon>
        <taxon>Sphingomonadales</taxon>
        <taxon>Erythrobacteraceae</taxon>
        <taxon>Erythrobacter/Porphyrobacter group</taxon>
        <taxon>Erythrobacter</taxon>
    </lineage>
</organism>
<feature type="transmembrane region" description="Helical" evidence="1">
    <location>
        <begin position="172"/>
        <end position="191"/>
    </location>
</feature>
<feature type="transmembrane region" description="Helical" evidence="1">
    <location>
        <begin position="12"/>
        <end position="30"/>
    </location>
</feature>
<feature type="transmembrane region" description="Helical" evidence="1">
    <location>
        <begin position="35"/>
        <end position="53"/>
    </location>
</feature>
<evidence type="ECO:0000313" key="2">
    <source>
        <dbReference type="EMBL" id="MDC8754463.1"/>
    </source>
</evidence>
<keyword evidence="3" id="KW-1185">Reference proteome</keyword>
<evidence type="ECO:0000313" key="3">
    <source>
        <dbReference type="Proteomes" id="UP001216558"/>
    </source>
</evidence>
<dbReference type="EMBL" id="JAQQXQ010000005">
    <property type="protein sequence ID" value="MDC8754463.1"/>
    <property type="molecule type" value="Genomic_DNA"/>
</dbReference>
<reference evidence="2 3" key="1">
    <citation type="submission" date="2022-10" db="EMBL/GenBank/DDBJ databases">
        <title>Erythrobacter sp. sf7 Genome sequencing.</title>
        <authorList>
            <person name="Park S."/>
        </authorList>
    </citation>
    <scope>NUCLEOTIDE SEQUENCE [LARGE SCALE GENOMIC DNA]</scope>
    <source>
        <strain evidence="3">sf7</strain>
    </source>
</reference>
<feature type="transmembrane region" description="Helical" evidence="1">
    <location>
        <begin position="65"/>
        <end position="86"/>
    </location>
</feature>
<dbReference type="RefSeq" id="WP_273677445.1">
    <property type="nucleotide sequence ID" value="NZ_JAQQXQ010000005.1"/>
</dbReference>
<feature type="transmembrane region" description="Helical" evidence="1">
    <location>
        <begin position="93"/>
        <end position="113"/>
    </location>
</feature>
<protein>
    <submittedName>
        <fullName evidence="2">Uncharacterized protein</fullName>
    </submittedName>
</protein>
<evidence type="ECO:0000256" key="1">
    <source>
        <dbReference type="SAM" id="Phobius"/>
    </source>
</evidence>
<proteinExistence type="predicted"/>
<keyword evidence="1" id="KW-0472">Membrane</keyword>
<sequence length="192" mass="19439">MLLLAHAPPFPAAAPILAVGLMGSGMIGAAADGRFLIGILLALVVGAGLLLLAKGLGLPPLQDPLLIGLAVAAACISFAARGALFARSAAGKGWLIAVLVVAGEAGILATASARPDALPEWLLALLPAQWASMAIQSALTDTGTHAANWALLALAGTAAATLLVARLWPRRWPYLVMFTAWLGLSALVYLGP</sequence>
<comment type="caution">
    <text evidence="2">The sequence shown here is derived from an EMBL/GenBank/DDBJ whole genome shotgun (WGS) entry which is preliminary data.</text>
</comment>
<accession>A0ABT5JNU8</accession>
<gene>
    <name evidence="2" type="ORF">OIK40_07405</name>
</gene>